<name>A0A0C2MWV3_THEKT</name>
<accession>A0A0C2MWV3</accession>
<organism evidence="1 2">
    <name type="scientific">Thelohanellus kitauei</name>
    <name type="common">Myxosporean</name>
    <dbReference type="NCBI Taxonomy" id="669202"/>
    <lineage>
        <taxon>Eukaryota</taxon>
        <taxon>Metazoa</taxon>
        <taxon>Cnidaria</taxon>
        <taxon>Myxozoa</taxon>
        <taxon>Myxosporea</taxon>
        <taxon>Bivalvulida</taxon>
        <taxon>Platysporina</taxon>
        <taxon>Myxobolidae</taxon>
        <taxon>Thelohanellus</taxon>
    </lineage>
</organism>
<dbReference type="AlphaFoldDB" id="A0A0C2MWV3"/>
<evidence type="ECO:0000313" key="2">
    <source>
        <dbReference type="Proteomes" id="UP000031668"/>
    </source>
</evidence>
<gene>
    <name evidence="1" type="ORF">RF11_08743</name>
</gene>
<reference evidence="1 2" key="1">
    <citation type="journal article" date="2014" name="Genome Biol. Evol.">
        <title>The genome of the myxosporean Thelohanellus kitauei shows adaptations to nutrient acquisition within its fish host.</title>
        <authorList>
            <person name="Yang Y."/>
            <person name="Xiong J."/>
            <person name="Zhou Z."/>
            <person name="Huo F."/>
            <person name="Miao W."/>
            <person name="Ran C."/>
            <person name="Liu Y."/>
            <person name="Zhang J."/>
            <person name="Feng J."/>
            <person name="Wang M."/>
            <person name="Wang M."/>
            <person name="Wang L."/>
            <person name="Yao B."/>
        </authorList>
    </citation>
    <scope>NUCLEOTIDE SEQUENCE [LARGE SCALE GENOMIC DNA]</scope>
    <source>
        <strain evidence="1">Wuqing</strain>
    </source>
</reference>
<keyword evidence="2" id="KW-1185">Reference proteome</keyword>
<dbReference type="Proteomes" id="UP000031668">
    <property type="component" value="Unassembled WGS sequence"/>
</dbReference>
<evidence type="ECO:0000313" key="1">
    <source>
        <dbReference type="EMBL" id="KII66082.1"/>
    </source>
</evidence>
<protein>
    <submittedName>
        <fullName evidence="1">Uncharacterized protein</fullName>
    </submittedName>
</protein>
<dbReference type="EMBL" id="JWZT01003614">
    <property type="protein sequence ID" value="KII66082.1"/>
    <property type="molecule type" value="Genomic_DNA"/>
</dbReference>
<comment type="caution">
    <text evidence="1">The sequence shown here is derived from an EMBL/GenBank/DDBJ whole genome shotgun (WGS) entry which is preliminary data.</text>
</comment>
<sequence>MFIDLISDYKNPTLFNQKLQFEEKITDLKVDKIKKCIYLHIPLGIAKKCYSNEIELKKRPEMIVEDVRIRGVKFDSTMHYLFYFDKHTISAINLKSLVKTTLYQTEDVIYFLKVYLNDKYAIKITVPFISPVSKKPQNISSLKN</sequence>
<proteinExistence type="predicted"/>